<dbReference type="PROSITE" id="PS50846">
    <property type="entry name" value="HMA_2"/>
    <property type="match status" value="1"/>
</dbReference>
<dbReference type="InterPro" id="IPR017969">
    <property type="entry name" value="Heavy-metal-associated_CS"/>
</dbReference>
<feature type="transmembrane region" description="Helical" evidence="10">
    <location>
        <begin position="180"/>
        <end position="202"/>
    </location>
</feature>
<dbReference type="FunFam" id="3.30.70.100:FF:000001">
    <property type="entry name" value="ATPase copper transporting beta"/>
    <property type="match status" value="1"/>
</dbReference>
<evidence type="ECO:0000259" key="12">
    <source>
        <dbReference type="PROSITE" id="PS50846"/>
    </source>
</evidence>
<proteinExistence type="inferred from homology"/>
<feature type="signal peptide" evidence="11">
    <location>
        <begin position="1"/>
        <end position="20"/>
    </location>
</feature>
<dbReference type="Pfam" id="PF00122">
    <property type="entry name" value="E1-E2_ATPase"/>
    <property type="match status" value="1"/>
</dbReference>
<keyword evidence="9 10" id="KW-0472">Membrane</keyword>
<feature type="transmembrane region" description="Helical" evidence="10">
    <location>
        <begin position="245"/>
        <end position="263"/>
    </location>
</feature>
<organism evidence="13 14">
    <name type="scientific">Aaosphaeria arxii CBS 175.79</name>
    <dbReference type="NCBI Taxonomy" id="1450172"/>
    <lineage>
        <taxon>Eukaryota</taxon>
        <taxon>Fungi</taxon>
        <taxon>Dikarya</taxon>
        <taxon>Ascomycota</taxon>
        <taxon>Pezizomycotina</taxon>
        <taxon>Dothideomycetes</taxon>
        <taxon>Pleosporomycetidae</taxon>
        <taxon>Pleosporales</taxon>
        <taxon>Pleosporales incertae sedis</taxon>
        <taxon>Aaosphaeria</taxon>
    </lineage>
</organism>
<dbReference type="Pfam" id="PF00702">
    <property type="entry name" value="Hydrolase"/>
    <property type="match status" value="1"/>
</dbReference>
<dbReference type="RefSeq" id="XP_033388208.1">
    <property type="nucleotide sequence ID" value="XM_033532953.1"/>
</dbReference>
<evidence type="ECO:0000256" key="7">
    <source>
        <dbReference type="ARBA" id="ARBA00022967"/>
    </source>
</evidence>
<dbReference type="OrthoDB" id="432719at2759"/>
<dbReference type="NCBIfam" id="TIGR01494">
    <property type="entry name" value="ATPase_P-type"/>
    <property type="match status" value="2"/>
</dbReference>
<keyword evidence="11" id="KW-0732">Signal</keyword>
<evidence type="ECO:0000256" key="1">
    <source>
        <dbReference type="ARBA" id="ARBA00004127"/>
    </source>
</evidence>
<dbReference type="Gene3D" id="2.70.150.10">
    <property type="entry name" value="Calcium-transporting ATPase, cytoplasmic transduction domain A"/>
    <property type="match status" value="1"/>
</dbReference>
<evidence type="ECO:0000256" key="6">
    <source>
        <dbReference type="ARBA" id="ARBA00022840"/>
    </source>
</evidence>
<feature type="transmembrane region" description="Helical" evidence="10">
    <location>
        <begin position="400"/>
        <end position="418"/>
    </location>
</feature>
<dbReference type="GO" id="GO:0005524">
    <property type="term" value="F:ATP binding"/>
    <property type="evidence" value="ECO:0007669"/>
    <property type="project" value="UniProtKB-UniRule"/>
</dbReference>
<dbReference type="EMBL" id="ML978067">
    <property type="protein sequence ID" value="KAF2019869.1"/>
    <property type="molecule type" value="Genomic_DNA"/>
</dbReference>
<dbReference type="SFLD" id="SFLDF00027">
    <property type="entry name" value="p-type_atpase"/>
    <property type="match status" value="1"/>
</dbReference>
<dbReference type="PROSITE" id="PS00154">
    <property type="entry name" value="ATPASE_E1_E2"/>
    <property type="match status" value="1"/>
</dbReference>
<protein>
    <submittedName>
        <fullName evidence="13">Heavy metal translocatin</fullName>
    </submittedName>
</protein>
<dbReference type="InterPro" id="IPR044492">
    <property type="entry name" value="P_typ_ATPase_HD_dom"/>
</dbReference>
<keyword evidence="5 10" id="KW-0547">Nucleotide-binding</keyword>
<feature type="transmembrane region" description="Helical" evidence="10">
    <location>
        <begin position="438"/>
        <end position="461"/>
    </location>
</feature>
<evidence type="ECO:0000256" key="10">
    <source>
        <dbReference type="RuleBase" id="RU362081"/>
    </source>
</evidence>
<evidence type="ECO:0000256" key="5">
    <source>
        <dbReference type="ARBA" id="ARBA00022741"/>
    </source>
</evidence>
<dbReference type="NCBIfam" id="TIGR01525">
    <property type="entry name" value="ATPase-IB_hvy"/>
    <property type="match status" value="1"/>
</dbReference>
<reference evidence="13" key="1">
    <citation type="journal article" date="2020" name="Stud. Mycol.">
        <title>101 Dothideomycetes genomes: a test case for predicting lifestyles and emergence of pathogens.</title>
        <authorList>
            <person name="Haridas S."/>
            <person name="Albert R."/>
            <person name="Binder M."/>
            <person name="Bloem J."/>
            <person name="Labutti K."/>
            <person name="Salamov A."/>
            <person name="Andreopoulos B."/>
            <person name="Baker S."/>
            <person name="Barry K."/>
            <person name="Bills G."/>
            <person name="Bluhm B."/>
            <person name="Cannon C."/>
            <person name="Castanera R."/>
            <person name="Culley D."/>
            <person name="Daum C."/>
            <person name="Ezra D."/>
            <person name="Gonzalez J."/>
            <person name="Henrissat B."/>
            <person name="Kuo A."/>
            <person name="Liang C."/>
            <person name="Lipzen A."/>
            <person name="Lutzoni F."/>
            <person name="Magnuson J."/>
            <person name="Mondo S."/>
            <person name="Nolan M."/>
            <person name="Ohm R."/>
            <person name="Pangilinan J."/>
            <person name="Park H.-J."/>
            <person name="Ramirez L."/>
            <person name="Alfaro M."/>
            <person name="Sun H."/>
            <person name="Tritt A."/>
            <person name="Yoshinaga Y."/>
            <person name="Zwiers L.-H."/>
            <person name="Turgeon B."/>
            <person name="Goodwin S."/>
            <person name="Spatafora J."/>
            <person name="Crous P."/>
            <person name="Grigoriev I."/>
        </authorList>
    </citation>
    <scope>NUCLEOTIDE SEQUENCE</scope>
    <source>
        <strain evidence="13">CBS 175.79</strain>
    </source>
</reference>
<dbReference type="SUPFAM" id="SSF81653">
    <property type="entry name" value="Calcium ATPase, transduction domain A"/>
    <property type="match status" value="1"/>
</dbReference>
<dbReference type="InterPro" id="IPR036412">
    <property type="entry name" value="HAD-like_sf"/>
</dbReference>
<feature type="transmembrane region" description="Helical" evidence="10">
    <location>
        <begin position="214"/>
        <end position="233"/>
    </location>
</feature>
<dbReference type="GO" id="GO:0016020">
    <property type="term" value="C:membrane"/>
    <property type="evidence" value="ECO:0007669"/>
    <property type="project" value="UniProtKB-SubCell"/>
</dbReference>
<keyword evidence="8 10" id="KW-1133">Transmembrane helix</keyword>
<keyword evidence="3 10" id="KW-0812">Transmembrane</keyword>
<accession>A0A6A5Y3L5</accession>
<dbReference type="PRINTS" id="PR00119">
    <property type="entry name" value="CATATPASE"/>
</dbReference>
<dbReference type="GO" id="GO:0005507">
    <property type="term" value="F:copper ion binding"/>
    <property type="evidence" value="ECO:0007669"/>
    <property type="project" value="TreeGrafter"/>
</dbReference>
<dbReference type="InterPro" id="IPR006121">
    <property type="entry name" value="HMA_dom"/>
</dbReference>
<dbReference type="Gene3D" id="3.40.50.1000">
    <property type="entry name" value="HAD superfamily/HAD-like"/>
    <property type="match status" value="1"/>
</dbReference>
<comment type="similarity">
    <text evidence="2 10">Belongs to the cation transport ATPase (P-type) (TC 3.A.3) family. Type IB subfamily.</text>
</comment>
<evidence type="ECO:0000256" key="3">
    <source>
        <dbReference type="ARBA" id="ARBA00022692"/>
    </source>
</evidence>
<sequence>MACCYIAASILGLVIRSCEALDINLHLQYNESVEDQYNDDHTDFSSSPTNKGLHCGVTLISISGMTCAACTSAVESAINDLDGVEEVLVSLPFQEARVLHNGKVDLEEMKQAITDVGYGAVIGERQASQKINVLRHTEELAELKLALRGLSLSSGIIFALGTGIQYLGLQWLMKYPIFRLGRSMVLLLCTTVASLKYGHWIFKNAMDAARHWRTNMHTLITASTLVGLSLASLNLIRDAQSQESQYYDSIIGVLLIVTIGRYMDLLSRRRATDTFAGLHSLLDQTSSVKLSKSGKRIATSFARVGDEIIVDGFNVVPCDCYIVSGTSNVNEAVLTGESFPKSKGVGDLLLAGSRNGPGRLVGRINQDFNGSFLAQLVRSVEQSLTTHVSVQHRVNSITQWFVACIFAVAFPTAIWEYIRATRSGDAWWALNVAGQKLMTILAAACPCALGLATPCAVMAGIDASWRHGILMLEGGETMERVRDISHIVMDKTGTLTRGVLSVSDLSINIDWEGSKDKLAALICAAEEKGMAAHPLAMAVFRHLLPESQGLWKVYQEAGAIRMLEESPGNGVKCEVDLGDGDWQSVFVGSLDWLRQNSITGLDHRPASVGDGSSVFVGINGDLAATLILQDTIRPDAKSTIDALKAQGIEVSMLTGDQPAEAARISRELGISVMGSAARPEVKLRHLKAIQEGGGKVLMVGDGMNDGPSLAAADVGVMMSNGRKCLTSGGSVLLLQPQLNSILTLLKISRRTMLQVNNNLMWAIFYNTLAVTLAIGLGQPIGLSINPPIAAAMMSMSSLFITMQGLILRTKLAPYSSDKLS</sequence>
<keyword evidence="6 10" id="KW-0067">ATP-binding</keyword>
<keyword evidence="4 10" id="KW-0479">Metal-binding</keyword>
<evidence type="ECO:0000256" key="8">
    <source>
        <dbReference type="ARBA" id="ARBA00022989"/>
    </source>
</evidence>
<dbReference type="SFLD" id="SFLDS00003">
    <property type="entry name" value="Haloacid_Dehalogenase"/>
    <property type="match status" value="1"/>
</dbReference>
<comment type="subcellular location">
    <subcellularLocation>
        <location evidence="1">Endomembrane system</location>
        <topology evidence="1">Multi-pass membrane protein</topology>
    </subcellularLocation>
    <subcellularLocation>
        <location evidence="10">Membrane</location>
    </subcellularLocation>
</comment>
<dbReference type="PRINTS" id="PR00120">
    <property type="entry name" value="HATPASE"/>
</dbReference>
<dbReference type="InterPro" id="IPR008250">
    <property type="entry name" value="ATPase_P-typ_transduc_dom_A_sf"/>
</dbReference>
<dbReference type="InterPro" id="IPR027256">
    <property type="entry name" value="P-typ_ATPase_IB"/>
</dbReference>
<dbReference type="SUPFAM" id="SSF56784">
    <property type="entry name" value="HAD-like"/>
    <property type="match status" value="1"/>
</dbReference>
<gene>
    <name evidence="13" type="ORF">BU24DRAFT_476925</name>
</gene>
<dbReference type="Pfam" id="PF00403">
    <property type="entry name" value="HMA"/>
    <property type="match status" value="1"/>
</dbReference>
<evidence type="ECO:0000256" key="9">
    <source>
        <dbReference type="ARBA" id="ARBA00023136"/>
    </source>
</evidence>
<evidence type="ECO:0000256" key="2">
    <source>
        <dbReference type="ARBA" id="ARBA00006024"/>
    </source>
</evidence>
<dbReference type="InterPro" id="IPR018303">
    <property type="entry name" value="ATPase_P-typ_P_site"/>
</dbReference>
<dbReference type="GO" id="GO:0055070">
    <property type="term" value="P:copper ion homeostasis"/>
    <property type="evidence" value="ECO:0007669"/>
    <property type="project" value="TreeGrafter"/>
</dbReference>
<dbReference type="GeneID" id="54290350"/>
<keyword evidence="14" id="KW-1185">Reference proteome</keyword>
<feature type="chain" id="PRO_5025637066" evidence="11">
    <location>
        <begin position="21"/>
        <end position="820"/>
    </location>
</feature>
<evidence type="ECO:0000256" key="4">
    <source>
        <dbReference type="ARBA" id="ARBA00022723"/>
    </source>
</evidence>
<dbReference type="GO" id="GO:0016887">
    <property type="term" value="F:ATP hydrolysis activity"/>
    <property type="evidence" value="ECO:0007669"/>
    <property type="project" value="InterPro"/>
</dbReference>
<feature type="transmembrane region" description="Helical" evidence="10">
    <location>
        <begin position="788"/>
        <end position="807"/>
    </location>
</feature>
<dbReference type="PROSITE" id="PS01047">
    <property type="entry name" value="HMA_1"/>
    <property type="match status" value="1"/>
</dbReference>
<name>A0A6A5Y3L5_9PLEO</name>
<dbReference type="InterPro" id="IPR023214">
    <property type="entry name" value="HAD_sf"/>
</dbReference>
<dbReference type="Gene3D" id="3.40.1110.10">
    <property type="entry name" value="Calcium-transporting ATPase, cytoplasmic domain N"/>
    <property type="match status" value="1"/>
</dbReference>
<feature type="domain" description="HMA" evidence="12">
    <location>
        <begin position="56"/>
        <end position="121"/>
    </location>
</feature>
<dbReference type="SFLD" id="SFLDG00002">
    <property type="entry name" value="C1.7:_P-type_atpase_like"/>
    <property type="match status" value="1"/>
</dbReference>
<dbReference type="InterPro" id="IPR023299">
    <property type="entry name" value="ATPase_P-typ_cyto_dom_N"/>
</dbReference>
<dbReference type="Proteomes" id="UP000799778">
    <property type="component" value="Unassembled WGS sequence"/>
</dbReference>
<keyword evidence="7" id="KW-1278">Translocase</keyword>
<evidence type="ECO:0000256" key="11">
    <source>
        <dbReference type="SAM" id="SignalP"/>
    </source>
</evidence>
<evidence type="ECO:0000313" key="14">
    <source>
        <dbReference type="Proteomes" id="UP000799778"/>
    </source>
</evidence>
<dbReference type="InterPro" id="IPR001757">
    <property type="entry name" value="P_typ_ATPase"/>
</dbReference>
<dbReference type="InterPro" id="IPR059000">
    <property type="entry name" value="ATPase_P-type_domA"/>
</dbReference>
<dbReference type="CDD" id="cd00371">
    <property type="entry name" value="HMA"/>
    <property type="match status" value="1"/>
</dbReference>
<dbReference type="SUPFAM" id="SSF55008">
    <property type="entry name" value="HMA, heavy metal-associated domain"/>
    <property type="match status" value="1"/>
</dbReference>
<dbReference type="AlphaFoldDB" id="A0A6A5Y3L5"/>
<dbReference type="PANTHER" id="PTHR43520">
    <property type="entry name" value="ATP7, ISOFORM B"/>
    <property type="match status" value="1"/>
</dbReference>
<feature type="transmembrane region" description="Helical" evidence="10">
    <location>
        <begin position="145"/>
        <end position="168"/>
    </location>
</feature>
<dbReference type="InterPro" id="IPR036163">
    <property type="entry name" value="HMA_dom_sf"/>
</dbReference>
<feature type="transmembrane region" description="Helical" evidence="10">
    <location>
        <begin position="759"/>
        <end position="776"/>
    </location>
</feature>
<evidence type="ECO:0000313" key="13">
    <source>
        <dbReference type="EMBL" id="KAF2019869.1"/>
    </source>
</evidence>
<dbReference type="GO" id="GO:0012505">
    <property type="term" value="C:endomembrane system"/>
    <property type="evidence" value="ECO:0007669"/>
    <property type="project" value="UniProtKB-SubCell"/>
</dbReference>
<dbReference type="Gene3D" id="3.30.70.100">
    <property type="match status" value="1"/>
</dbReference>
<dbReference type="PANTHER" id="PTHR43520:SF8">
    <property type="entry name" value="P-TYPE CU(+) TRANSPORTER"/>
    <property type="match status" value="1"/>
</dbReference>
<dbReference type="GO" id="GO:0043682">
    <property type="term" value="F:P-type divalent copper transporter activity"/>
    <property type="evidence" value="ECO:0007669"/>
    <property type="project" value="TreeGrafter"/>
</dbReference>